<feature type="compositionally biased region" description="Polar residues" evidence="1">
    <location>
        <begin position="335"/>
        <end position="360"/>
    </location>
</feature>
<dbReference type="SMART" id="SM00315">
    <property type="entry name" value="RGS"/>
    <property type="match status" value="1"/>
</dbReference>
<evidence type="ECO:0000256" key="1">
    <source>
        <dbReference type="SAM" id="MobiDB-lite"/>
    </source>
</evidence>
<sequence>MANQTLSEQAQALGSTASFGPVRLAFTAVEIVVLLASLPVFVLERRQPCVKHRSWTLNLWAVFWTIVVNGTTAINAMPGWVPYRSFPLTMWLRGVGLMLLMPSFLATFLRQYFLLKLPVLQAQLLDHRTVVDPDQYMSVSKRLSRVKFLSTELGAWLFYLPNAVVVVAIEVYLLIFADFDKIALGQPTTLTLYNGAVSLIEVIVAAVVLLSYLPRAPRENFLIAEQFYVVTFMIVLDLVVNVIWTVVPSISDVNDIISILTVFGAAIVDLCFPLWLLLSQPKYKNEWTPRKSSSRFRGETRTFASMSRDYGQHSTSNDDSIQSITSPKGVHRENSSPLNTVNGSTKTMPNSTKTDPTTASAKAKQLKISQIMANSALNDAFCKYLAREFSLESLLFLEAVRNYRDRLRKSSVQPPSIDYVRDLSNRINQEFVLPNAVNEVNLPRKVVDKLMEDLRAVAAGSTSVRAVHIYDEAYEHIEQMLAVNHLRRFQASDLFKAVSYSASLA</sequence>
<dbReference type="InterPro" id="IPR044926">
    <property type="entry name" value="RGS_subdomain_2"/>
</dbReference>
<dbReference type="Pfam" id="PF00615">
    <property type="entry name" value="RGS"/>
    <property type="match status" value="1"/>
</dbReference>
<keyword evidence="2" id="KW-0812">Transmembrane</keyword>
<feature type="transmembrane region" description="Helical" evidence="2">
    <location>
        <begin position="226"/>
        <end position="244"/>
    </location>
</feature>
<dbReference type="PANTHER" id="PTHR10845">
    <property type="entry name" value="REGULATOR OF G PROTEIN SIGNALING"/>
    <property type="match status" value="1"/>
</dbReference>
<evidence type="ECO:0000313" key="4">
    <source>
        <dbReference type="EMBL" id="KAL2917021.1"/>
    </source>
</evidence>
<reference evidence="4 5" key="1">
    <citation type="submission" date="2023-09" db="EMBL/GenBank/DDBJ databases">
        <title>Pangenome analysis of Batrachochytrium dendrobatidis and related Chytrids.</title>
        <authorList>
            <person name="Yacoub M.N."/>
            <person name="Stajich J.E."/>
            <person name="James T.Y."/>
        </authorList>
    </citation>
    <scope>NUCLEOTIDE SEQUENCE [LARGE SCALE GENOMIC DNA]</scope>
    <source>
        <strain evidence="4 5">JEL0888</strain>
    </source>
</reference>
<keyword evidence="5" id="KW-1185">Reference proteome</keyword>
<dbReference type="InterPro" id="IPR016137">
    <property type="entry name" value="RGS"/>
</dbReference>
<organism evidence="4 5">
    <name type="scientific">Polyrhizophydium stewartii</name>
    <dbReference type="NCBI Taxonomy" id="2732419"/>
    <lineage>
        <taxon>Eukaryota</taxon>
        <taxon>Fungi</taxon>
        <taxon>Fungi incertae sedis</taxon>
        <taxon>Chytridiomycota</taxon>
        <taxon>Chytridiomycota incertae sedis</taxon>
        <taxon>Chytridiomycetes</taxon>
        <taxon>Rhizophydiales</taxon>
        <taxon>Rhizophydiales incertae sedis</taxon>
        <taxon>Polyrhizophydium</taxon>
    </lineage>
</organism>
<comment type="caution">
    <text evidence="4">The sequence shown here is derived from an EMBL/GenBank/DDBJ whole genome shotgun (WGS) entry which is preliminary data.</text>
</comment>
<feature type="region of interest" description="Disordered" evidence="1">
    <location>
        <begin position="307"/>
        <end position="361"/>
    </location>
</feature>
<dbReference type="CDD" id="cd07440">
    <property type="entry name" value="RGS"/>
    <property type="match status" value="1"/>
</dbReference>
<proteinExistence type="predicted"/>
<dbReference type="SUPFAM" id="SSF48097">
    <property type="entry name" value="Regulator of G-protein signaling, RGS"/>
    <property type="match status" value="1"/>
</dbReference>
<keyword evidence="2" id="KW-1133">Transmembrane helix</keyword>
<dbReference type="EMBL" id="JADGIZ020000013">
    <property type="protein sequence ID" value="KAL2917021.1"/>
    <property type="molecule type" value="Genomic_DNA"/>
</dbReference>
<feature type="transmembrane region" description="Helical" evidence="2">
    <location>
        <begin position="195"/>
        <end position="214"/>
    </location>
</feature>
<feature type="domain" description="RGS" evidence="3">
    <location>
        <begin position="367"/>
        <end position="499"/>
    </location>
</feature>
<feature type="compositionally biased region" description="Polar residues" evidence="1">
    <location>
        <begin position="312"/>
        <end position="326"/>
    </location>
</feature>
<accession>A0ABR4NBW5</accession>
<dbReference type="PANTHER" id="PTHR10845:SF192">
    <property type="entry name" value="DOUBLE HIT, ISOFORM B"/>
    <property type="match status" value="1"/>
</dbReference>
<protein>
    <recommendedName>
        <fullName evidence="3">RGS domain-containing protein</fullName>
    </recommendedName>
</protein>
<evidence type="ECO:0000256" key="2">
    <source>
        <dbReference type="SAM" id="Phobius"/>
    </source>
</evidence>
<dbReference type="PROSITE" id="PS50132">
    <property type="entry name" value="RGS"/>
    <property type="match status" value="1"/>
</dbReference>
<keyword evidence="2" id="KW-0472">Membrane</keyword>
<gene>
    <name evidence="4" type="ORF">HK105_203453</name>
</gene>
<feature type="transmembrane region" description="Helical" evidence="2">
    <location>
        <begin position="153"/>
        <end position="175"/>
    </location>
</feature>
<evidence type="ECO:0000313" key="5">
    <source>
        <dbReference type="Proteomes" id="UP001527925"/>
    </source>
</evidence>
<evidence type="ECO:0000259" key="3">
    <source>
        <dbReference type="PROSITE" id="PS50132"/>
    </source>
</evidence>
<feature type="transmembrane region" description="Helical" evidence="2">
    <location>
        <begin position="24"/>
        <end position="43"/>
    </location>
</feature>
<dbReference type="Gene3D" id="1.10.167.10">
    <property type="entry name" value="Regulator of G-protein Signalling 4, domain 2"/>
    <property type="match status" value="1"/>
</dbReference>
<dbReference type="InterPro" id="IPR036305">
    <property type="entry name" value="RGS_sf"/>
</dbReference>
<feature type="transmembrane region" description="Helical" evidence="2">
    <location>
        <begin position="90"/>
        <end position="109"/>
    </location>
</feature>
<dbReference type="Proteomes" id="UP001527925">
    <property type="component" value="Unassembled WGS sequence"/>
</dbReference>
<name>A0ABR4NBW5_9FUNG</name>
<feature type="transmembrane region" description="Helical" evidence="2">
    <location>
        <begin position="55"/>
        <end position="78"/>
    </location>
</feature>
<feature type="transmembrane region" description="Helical" evidence="2">
    <location>
        <begin position="256"/>
        <end position="278"/>
    </location>
</feature>